<dbReference type="Proteomes" id="UP001215280">
    <property type="component" value="Unassembled WGS sequence"/>
</dbReference>
<dbReference type="AlphaFoldDB" id="A0AAD7INE3"/>
<evidence type="ECO:0000313" key="2">
    <source>
        <dbReference type="EMBL" id="KAJ7747109.1"/>
    </source>
</evidence>
<feature type="signal peptide" evidence="1">
    <location>
        <begin position="1"/>
        <end position="19"/>
    </location>
</feature>
<dbReference type="EMBL" id="JARJLG010000095">
    <property type="protein sequence ID" value="KAJ7747109.1"/>
    <property type="molecule type" value="Genomic_DNA"/>
</dbReference>
<protein>
    <submittedName>
        <fullName evidence="2">Uncharacterized protein</fullName>
    </submittedName>
</protein>
<sequence>MTCSVVLRVLLSSFYPLCGAPNPRRLHKQYFGYWCQDPVVGFDGRTSGQGELLMVSDREIGMLLRGQEMGLHNEPQVPEDKVSTEPLNLCGRGSAIQPRHQVLSSGAPEAKILFMELTRIGSATERIEGG</sequence>
<gene>
    <name evidence="2" type="ORF">DFH07DRAFT_776066</name>
</gene>
<keyword evidence="3" id="KW-1185">Reference proteome</keyword>
<organism evidence="2 3">
    <name type="scientific">Mycena maculata</name>
    <dbReference type="NCBI Taxonomy" id="230809"/>
    <lineage>
        <taxon>Eukaryota</taxon>
        <taxon>Fungi</taxon>
        <taxon>Dikarya</taxon>
        <taxon>Basidiomycota</taxon>
        <taxon>Agaricomycotina</taxon>
        <taxon>Agaricomycetes</taxon>
        <taxon>Agaricomycetidae</taxon>
        <taxon>Agaricales</taxon>
        <taxon>Marasmiineae</taxon>
        <taxon>Mycenaceae</taxon>
        <taxon>Mycena</taxon>
    </lineage>
</organism>
<reference evidence="2" key="1">
    <citation type="submission" date="2023-03" db="EMBL/GenBank/DDBJ databases">
        <title>Massive genome expansion in bonnet fungi (Mycena s.s.) driven by repeated elements and novel gene families across ecological guilds.</title>
        <authorList>
            <consortium name="Lawrence Berkeley National Laboratory"/>
            <person name="Harder C.B."/>
            <person name="Miyauchi S."/>
            <person name="Viragh M."/>
            <person name="Kuo A."/>
            <person name="Thoen E."/>
            <person name="Andreopoulos B."/>
            <person name="Lu D."/>
            <person name="Skrede I."/>
            <person name="Drula E."/>
            <person name="Henrissat B."/>
            <person name="Morin E."/>
            <person name="Kohler A."/>
            <person name="Barry K."/>
            <person name="LaButti K."/>
            <person name="Morin E."/>
            <person name="Salamov A."/>
            <person name="Lipzen A."/>
            <person name="Mereny Z."/>
            <person name="Hegedus B."/>
            <person name="Baldrian P."/>
            <person name="Stursova M."/>
            <person name="Weitz H."/>
            <person name="Taylor A."/>
            <person name="Grigoriev I.V."/>
            <person name="Nagy L.G."/>
            <person name="Martin F."/>
            <person name="Kauserud H."/>
        </authorList>
    </citation>
    <scope>NUCLEOTIDE SEQUENCE</scope>
    <source>
        <strain evidence="2">CBHHK188m</strain>
    </source>
</reference>
<evidence type="ECO:0000313" key="3">
    <source>
        <dbReference type="Proteomes" id="UP001215280"/>
    </source>
</evidence>
<proteinExistence type="predicted"/>
<feature type="chain" id="PRO_5042275845" evidence="1">
    <location>
        <begin position="20"/>
        <end position="130"/>
    </location>
</feature>
<evidence type="ECO:0000256" key="1">
    <source>
        <dbReference type="SAM" id="SignalP"/>
    </source>
</evidence>
<accession>A0AAD7INE3</accession>
<keyword evidence="1" id="KW-0732">Signal</keyword>
<name>A0AAD7INE3_9AGAR</name>
<comment type="caution">
    <text evidence="2">The sequence shown here is derived from an EMBL/GenBank/DDBJ whole genome shotgun (WGS) entry which is preliminary data.</text>
</comment>